<sequence length="293" mass="32582">MGFHPHMKSRIEDVALLDDLHYRVWNGAIADVWSVQCGPDARGGEYVSQAPRLFLVCESQGELDIRPGSKGGRAVAQGASPSRLCYIPAGMTIWSESVRPGKLKHLDLHLDINTLQQRFGGALDRAAVERPRLLFSNARIEQIGGLLAEECLSKAPLHDLYGEGLINALVAELFGPEAQPRACASRLSPWRLRRVTEFIEDNYARIIRLQELADLAGLSETYFCSAFKASTGLSPHNWQMERRIARAQVLLRQAHTPLPHIAALVGFSDQAHFTRVFKKQTGTTPAAWLRQQV</sequence>
<dbReference type="EMBL" id="ASXJ01000110">
    <property type="protein sequence ID" value="ERM02095.1"/>
    <property type="molecule type" value="Genomic_DNA"/>
</dbReference>
<name>U4V7Y2_9HYPH</name>
<proteinExistence type="predicted"/>
<dbReference type="Gene3D" id="1.10.10.60">
    <property type="entry name" value="Homeodomain-like"/>
    <property type="match status" value="2"/>
</dbReference>
<comment type="caution">
    <text evidence="5">The sequence shown here is derived from an EMBL/GenBank/DDBJ whole genome shotgun (WGS) entry which is preliminary data.</text>
</comment>
<evidence type="ECO:0000313" key="6">
    <source>
        <dbReference type="Proteomes" id="UP000016842"/>
    </source>
</evidence>
<keyword evidence="1" id="KW-0805">Transcription regulation</keyword>
<keyword evidence="3" id="KW-0804">Transcription</keyword>
<dbReference type="InterPro" id="IPR009057">
    <property type="entry name" value="Homeodomain-like_sf"/>
</dbReference>
<dbReference type="PANTHER" id="PTHR46796">
    <property type="entry name" value="HTH-TYPE TRANSCRIPTIONAL ACTIVATOR RHAS-RELATED"/>
    <property type="match status" value="1"/>
</dbReference>
<dbReference type="InterPro" id="IPR018060">
    <property type="entry name" value="HTH_AraC"/>
</dbReference>
<evidence type="ECO:0000256" key="1">
    <source>
        <dbReference type="ARBA" id="ARBA00023015"/>
    </source>
</evidence>
<dbReference type="GO" id="GO:0003700">
    <property type="term" value="F:DNA-binding transcription factor activity"/>
    <property type="evidence" value="ECO:0007669"/>
    <property type="project" value="InterPro"/>
</dbReference>
<protein>
    <submittedName>
        <fullName evidence="5">AraC family transcriptional regulator</fullName>
    </submittedName>
</protein>
<accession>U4V7Y2</accession>
<evidence type="ECO:0000256" key="3">
    <source>
        <dbReference type="ARBA" id="ARBA00023163"/>
    </source>
</evidence>
<evidence type="ECO:0000313" key="5">
    <source>
        <dbReference type="EMBL" id="ERM02095.1"/>
    </source>
</evidence>
<dbReference type="Proteomes" id="UP000016842">
    <property type="component" value="Unassembled WGS sequence"/>
</dbReference>
<feature type="domain" description="HTH araC/xylS-type" evidence="4">
    <location>
        <begin position="193"/>
        <end position="291"/>
    </location>
</feature>
<dbReference type="GO" id="GO:0043565">
    <property type="term" value="F:sequence-specific DNA binding"/>
    <property type="evidence" value="ECO:0007669"/>
    <property type="project" value="InterPro"/>
</dbReference>
<dbReference type="AlphaFoldDB" id="U4V7Y2"/>
<keyword evidence="2" id="KW-0238">DNA-binding</keyword>
<organism evidence="5 6">
    <name type="scientific">Brucella intermedia 229E</name>
    <dbReference type="NCBI Taxonomy" id="1337887"/>
    <lineage>
        <taxon>Bacteria</taxon>
        <taxon>Pseudomonadati</taxon>
        <taxon>Pseudomonadota</taxon>
        <taxon>Alphaproteobacteria</taxon>
        <taxon>Hyphomicrobiales</taxon>
        <taxon>Brucellaceae</taxon>
        <taxon>Brucella/Ochrobactrum group</taxon>
        <taxon>Brucella</taxon>
    </lineage>
</organism>
<evidence type="ECO:0000256" key="2">
    <source>
        <dbReference type="ARBA" id="ARBA00023125"/>
    </source>
</evidence>
<dbReference type="SUPFAM" id="SSF46689">
    <property type="entry name" value="Homeodomain-like"/>
    <property type="match status" value="2"/>
</dbReference>
<dbReference type="PATRIC" id="fig|1337887.3.peg.2178"/>
<dbReference type="InterPro" id="IPR050204">
    <property type="entry name" value="AraC_XylS_family_regulators"/>
</dbReference>
<reference evidence="5 6" key="1">
    <citation type="journal article" date="2014" name="FEMS Microbiol. Lett.">
        <title>Genome sequencing analysis reveals virulence-related gene content of Ochrobactrum intermedium strain 229E, a urease-positive strain isolated from the human gastric niche.</title>
        <authorList>
            <person name="Kulkarni G.J."/>
            <person name="Shetty S."/>
            <person name="Dharne M.S."/>
            <person name="Shouche Y.S."/>
        </authorList>
    </citation>
    <scope>NUCLEOTIDE SEQUENCE [LARGE SCALE GENOMIC DNA]</scope>
    <source>
        <strain evidence="5 6">229E</strain>
    </source>
</reference>
<gene>
    <name evidence="5" type="ORF">Q644_18375</name>
</gene>
<dbReference type="PROSITE" id="PS01124">
    <property type="entry name" value="HTH_ARAC_FAMILY_2"/>
    <property type="match status" value="1"/>
</dbReference>
<dbReference type="PANTHER" id="PTHR46796:SF14">
    <property type="entry name" value="TRANSCRIPTIONAL REGULATORY PROTEIN"/>
    <property type="match status" value="1"/>
</dbReference>
<evidence type="ECO:0000259" key="4">
    <source>
        <dbReference type="PROSITE" id="PS01124"/>
    </source>
</evidence>
<dbReference type="Pfam" id="PF12833">
    <property type="entry name" value="HTH_18"/>
    <property type="match status" value="1"/>
</dbReference>
<dbReference type="SMART" id="SM00342">
    <property type="entry name" value="HTH_ARAC"/>
    <property type="match status" value="1"/>
</dbReference>